<dbReference type="PANTHER" id="PTHR36927">
    <property type="entry name" value="BLR4337 PROTEIN"/>
    <property type="match status" value="1"/>
</dbReference>
<evidence type="ECO:0000256" key="1">
    <source>
        <dbReference type="SAM" id="Phobius"/>
    </source>
</evidence>
<feature type="transmembrane region" description="Helical" evidence="1">
    <location>
        <begin position="203"/>
        <end position="221"/>
    </location>
</feature>
<evidence type="ECO:0000313" key="4">
    <source>
        <dbReference type="Proteomes" id="UP000321822"/>
    </source>
</evidence>
<evidence type="ECO:0000259" key="2">
    <source>
        <dbReference type="Pfam" id="PF01757"/>
    </source>
</evidence>
<accession>A0A5C6Q689</accession>
<feature type="transmembrane region" description="Helical" evidence="1">
    <location>
        <begin position="32"/>
        <end position="51"/>
    </location>
</feature>
<dbReference type="EMBL" id="VOLT01000014">
    <property type="protein sequence ID" value="TWX64322.1"/>
    <property type="molecule type" value="Genomic_DNA"/>
</dbReference>
<organism evidence="3 4">
    <name type="scientific">Colwellia demingiae</name>
    <dbReference type="NCBI Taxonomy" id="89401"/>
    <lineage>
        <taxon>Bacteria</taxon>
        <taxon>Pseudomonadati</taxon>
        <taxon>Pseudomonadota</taxon>
        <taxon>Gammaproteobacteria</taxon>
        <taxon>Alteromonadales</taxon>
        <taxon>Colwelliaceae</taxon>
        <taxon>Colwellia</taxon>
    </lineage>
</organism>
<proteinExistence type="predicted"/>
<dbReference type="Proteomes" id="UP000321822">
    <property type="component" value="Unassembled WGS sequence"/>
</dbReference>
<gene>
    <name evidence="3" type="ORF">ESZ36_20320</name>
</gene>
<name>A0A5C6Q689_9GAMM</name>
<keyword evidence="1" id="KW-0812">Transmembrane</keyword>
<feature type="transmembrane region" description="Helical" evidence="1">
    <location>
        <begin position="81"/>
        <end position="103"/>
    </location>
</feature>
<dbReference type="RefSeq" id="WP_146791265.1">
    <property type="nucleotide sequence ID" value="NZ_VOLT01000014.1"/>
</dbReference>
<reference evidence="3 4" key="1">
    <citation type="submission" date="2019-07" db="EMBL/GenBank/DDBJ databases">
        <title>Genomes of sea-ice associated Colwellia species.</title>
        <authorList>
            <person name="Bowman J.P."/>
        </authorList>
    </citation>
    <scope>NUCLEOTIDE SEQUENCE [LARGE SCALE GENOMIC DNA]</scope>
    <source>
        <strain evidence="3 4">ACAM 459</strain>
    </source>
</reference>
<keyword evidence="3" id="KW-0808">Transferase</keyword>
<feature type="domain" description="Acyltransferase 3" evidence="2">
    <location>
        <begin position="29"/>
        <end position="381"/>
    </location>
</feature>
<keyword evidence="1" id="KW-0472">Membrane</keyword>
<keyword evidence="4" id="KW-1185">Reference proteome</keyword>
<feature type="transmembrane region" description="Helical" evidence="1">
    <location>
        <begin position="405"/>
        <end position="426"/>
    </location>
</feature>
<feature type="transmembrane region" description="Helical" evidence="1">
    <location>
        <begin position="336"/>
        <end position="355"/>
    </location>
</feature>
<sequence>MNINSILNFSHLSKYFVPSNNDMPDRRFDLDWLRVGVFGLLILFHTGMFYVESWPWHVKSEHLSQFLENIMLLVEPWRMGVLWVISGIAIRFVMVKVSVWRFISMRTLRLLLPLLFGVLIIIPPQLYIEMTFNGDLNMNFWQFLQAFFSSDSTVFDKYQYGIWQHFNANHLWFIAALWKYSLFLLCLLPLLNTKLVNSVTDWLFKQYGLLAIFIAVLPIFFIQMNWELDSVRYPLGFTLMVYGYLIGWNKIFWQRIKENLRPLLVIALIFYCLLIALYNLVWLDMLKNESLQEGWIYSVIMFNYSMLRLIGVLTVFSFAHNFLNKKSHKLTYFNDAVYPFYILHQTLIVVIGFNLSKLDLGPVYEPMLLISLTTLGCFIGYEFIRRTEILRPFFGLKMSNNYSSSINKLGYISASLVMLPLAWQIIA</sequence>
<keyword evidence="3" id="KW-0012">Acyltransferase</keyword>
<evidence type="ECO:0000313" key="3">
    <source>
        <dbReference type="EMBL" id="TWX64322.1"/>
    </source>
</evidence>
<dbReference type="InterPro" id="IPR002656">
    <property type="entry name" value="Acyl_transf_3_dom"/>
</dbReference>
<comment type="caution">
    <text evidence="3">The sequence shown here is derived from an EMBL/GenBank/DDBJ whole genome shotgun (WGS) entry which is preliminary data.</text>
</comment>
<dbReference type="Pfam" id="PF01757">
    <property type="entry name" value="Acyl_transf_3"/>
    <property type="match status" value="1"/>
</dbReference>
<feature type="transmembrane region" description="Helical" evidence="1">
    <location>
        <begin position="171"/>
        <end position="191"/>
    </location>
</feature>
<dbReference type="OrthoDB" id="9809782at2"/>
<dbReference type="PANTHER" id="PTHR36927:SF3">
    <property type="entry name" value="GLUCANS BIOSYNTHESIS PROTEIN C"/>
    <property type="match status" value="1"/>
</dbReference>
<feature type="transmembrane region" description="Helical" evidence="1">
    <location>
        <begin position="110"/>
        <end position="128"/>
    </location>
</feature>
<protein>
    <submittedName>
        <fullName evidence="3">Acyltransferase family protein</fullName>
    </submittedName>
</protein>
<feature type="transmembrane region" description="Helical" evidence="1">
    <location>
        <begin position="233"/>
        <end position="251"/>
    </location>
</feature>
<dbReference type="GO" id="GO:0016747">
    <property type="term" value="F:acyltransferase activity, transferring groups other than amino-acyl groups"/>
    <property type="evidence" value="ECO:0007669"/>
    <property type="project" value="InterPro"/>
</dbReference>
<dbReference type="AlphaFoldDB" id="A0A5C6Q689"/>
<feature type="transmembrane region" description="Helical" evidence="1">
    <location>
        <begin position="295"/>
        <end position="316"/>
    </location>
</feature>
<feature type="transmembrane region" description="Helical" evidence="1">
    <location>
        <begin position="367"/>
        <end position="384"/>
    </location>
</feature>
<keyword evidence="1" id="KW-1133">Transmembrane helix</keyword>
<dbReference type="InterPro" id="IPR050623">
    <property type="entry name" value="Glucan_succinyl_AcylTrfase"/>
</dbReference>
<feature type="transmembrane region" description="Helical" evidence="1">
    <location>
        <begin position="263"/>
        <end position="283"/>
    </location>
</feature>